<keyword evidence="6" id="KW-0969">Cilium</keyword>
<dbReference type="InterPro" id="IPR020013">
    <property type="entry name" value="Flagellar_FlgE/F/G"/>
</dbReference>
<dbReference type="RefSeq" id="WP_021866354.1">
    <property type="nucleotide sequence ID" value="NZ_JACOPD010000008.1"/>
</dbReference>
<comment type="similarity">
    <text evidence="1 2">Belongs to the flagella basal body rod proteins family.</text>
</comment>
<protein>
    <submittedName>
        <fullName evidence="6">Flagellar hook-basal body protein</fullName>
    </submittedName>
</protein>
<evidence type="ECO:0000259" key="4">
    <source>
        <dbReference type="Pfam" id="PF06429"/>
    </source>
</evidence>
<dbReference type="Pfam" id="PF00460">
    <property type="entry name" value="Flg_bb_rod"/>
    <property type="match status" value="1"/>
</dbReference>
<dbReference type="Pfam" id="PF06429">
    <property type="entry name" value="Flg_bbr_C"/>
    <property type="match status" value="1"/>
</dbReference>
<reference evidence="6 7" key="1">
    <citation type="submission" date="2020-08" db="EMBL/GenBank/DDBJ databases">
        <title>Genome public.</title>
        <authorList>
            <person name="Liu C."/>
            <person name="Sun Q."/>
        </authorList>
    </citation>
    <scope>NUCLEOTIDE SEQUENCE [LARGE SCALE GENOMIC DNA]</scope>
    <source>
        <strain evidence="6 7">NSJ-43</strain>
    </source>
</reference>
<dbReference type="InterPro" id="IPR010930">
    <property type="entry name" value="Flg_bb/hook_C_dom"/>
</dbReference>
<comment type="subcellular location">
    <subcellularLocation>
        <location evidence="2">Bacterial flagellum basal body</location>
    </subcellularLocation>
</comment>
<sequence length="258" mass="28400">MVRGLYTAYTGMVNSQHRLDVVSNNLANATTTGYKKEGCTTQSFDAVYGIKIKDATVGHVNQNIGKLSLGAKIGETYRNWEQGSFVTTDNTYDFALSGKGFFTISFTNKAGETSTMYTRDGSFQMNADGYLVTKDGDYVLGESGEPIVLPTDATNIAVEPTGEIYADNEYVDSFLLTDFEDYNYLEMYGENLYRAIDGATQADEVTATVNQGFKEASNINVVSEMVEMISIAREYESGQKVINAMDEMMSKMVSISEL</sequence>
<evidence type="ECO:0000259" key="5">
    <source>
        <dbReference type="Pfam" id="PF22692"/>
    </source>
</evidence>
<dbReference type="SUPFAM" id="SSF117143">
    <property type="entry name" value="Flagellar hook protein flgE"/>
    <property type="match status" value="1"/>
</dbReference>
<evidence type="ECO:0000313" key="7">
    <source>
        <dbReference type="Proteomes" id="UP000628463"/>
    </source>
</evidence>
<dbReference type="NCBIfam" id="TIGR03506">
    <property type="entry name" value="FlgEFG_subfam"/>
    <property type="match status" value="1"/>
</dbReference>
<keyword evidence="7" id="KW-1185">Reference proteome</keyword>
<proteinExistence type="inferred from homology"/>
<gene>
    <name evidence="6" type="ORF">H8S01_11485</name>
</gene>
<dbReference type="Pfam" id="PF22692">
    <property type="entry name" value="LlgE_F_G_D1"/>
    <property type="match status" value="1"/>
</dbReference>
<dbReference type="InterPro" id="IPR053967">
    <property type="entry name" value="LlgE_F_G-like_D1"/>
</dbReference>
<feature type="domain" description="Flagellar basal-body/hook protein C-terminal" evidence="4">
    <location>
        <begin position="211"/>
        <end position="254"/>
    </location>
</feature>
<dbReference type="PANTHER" id="PTHR30435:SF19">
    <property type="entry name" value="FLAGELLAR BASAL-BODY ROD PROTEIN FLGG"/>
    <property type="match status" value="1"/>
</dbReference>
<dbReference type="InterPro" id="IPR001444">
    <property type="entry name" value="Flag_bb_rod_N"/>
</dbReference>
<evidence type="ECO:0000313" key="6">
    <source>
        <dbReference type="EMBL" id="MBC5681573.1"/>
    </source>
</evidence>
<name>A0ABR7G3G5_9FIRM</name>
<accession>A0ABR7G3G5</accession>
<keyword evidence="6" id="KW-0282">Flagellum</keyword>
<evidence type="ECO:0000256" key="2">
    <source>
        <dbReference type="RuleBase" id="RU362116"/>
    </source>
</evidence>
<dbReference type="EMBL" id="JACOPD010000008">
    <property type="protein sequence ID" value="MBC5681573.1"/>
    <property type="molecule type" value="Genomic_DNA"/>
</dbReference>
<evidence type="ECO:0000259" key="3">
    <source>
        <dbReference type="Pfam" id="PF00460"/>
    </source>
</evidence>
<keyword evidence="2" id="KW-0975">Bacterial flagellum</keyword>
<dbReference type="InterPro" id="IPR037925">
    <property type="entry name" value="FlgE/F/G-like"/>
</dbReference>
<keyword evidence="6" id="KW-0966">Cell projection</keyword>
<dbReference type="Proteomes" id="UP000628463">
    <property type="component" value="Unassembled WGS sequence"/>
</dbReference>
<evidence type="ECO:0000256" key="1">
    <source>
        <dbReference type="ARBA" id="ARBA00009677"/>
    </source>
</evidence>
<organism evidence="6 7">
    <name type="scientific">Lachnospira hominis</name>
    <name type="common">ex Liu et al. 2021</name>
    <dbReference type="NCBI Taxonomy" id="2763051"/>
    <lineage>
        <taxon>Bacteria</taxon>
        <taxon>Bacillati</taxon>
        <taxon>Bacillota</taxon>
        <taxon>Clostridia</taxon>
        <taxon>Lachnospirales</taxon>
        <taxon>Lachnospiraceae</taxon>
        <taxon>Lachnospira</taxon>
    </lineage>
</organism>
<comment type="caution">
    <text evidence="6">The sequence shown here is derived from an EMBL/GenBank/DDBJ whole genome shotgun (WGS) entry which is preliminary data.</text>
</comment>
<dbReference type="PANTHER" id="PTHR30435">
    <property type="entry name" value="FLAGELLAR PROTEIN"/>
    <property type="match status" value="1"/>
</dbReference>
<feature type="domain" description="Flagellar hook protein FlgE/F/G-like D1" evidence="5">
    <location>
        <begin position="95"/>
        <end position="166"/>
    </location>
</feature>
<feature type="domain" description="Flagellar basal body rod protein N-terminal" evidence="3">
    <location>
        <begin position="5"/>
        <end position="35"/>
    </location>
</feature>